<dbReference type="Proteomes" id="UP000029858">
    <property type="component" value="Unassembled WGS sequence"/>
</dbReference>
<organism evidence="1 2">
    <name type="scientific">Paracoccus sanguinis</name>
    <dbReference type="NCBI Taxonomy" id="1545044"/>
    <lineage>
        <taxon>Bacteria</taxon>
        <taxon>Pseudomonadati</taxon>
        <taxon>Pseudomonadota</taxon>
        <taxon>Alphaproteobacteria</taxon>
        <taxon>Rhodobacterales</taxon>
        <taxon>Paracoccaceae</taxon>
        <taxon>Paracoccus</taxon>
    </lineage>
</organism>
<accession>A0A099GMC5</accession>
<gene>
    <name evidence="1" type="ORF">IX56_03130</name>
</gene>
<dbReference type="RefSeq" id="WP_036707346.1">
    <property type="nucleotide sequence ID" value="NZ_JRKQ01000008.1"/>
</dbReference>
<dbReference type="EMBL" id="JRKQ01000008">
    <property type="protein sequence ID" value="KGJ23268.1"/>
    <property type="molecule type" value="Genomic_DNA"/>
</dbReference>
<dbReference type="AlphaFoldDB" id="A0A099GMC5"/>
<name>A0A099GMC5_9RHOB</name>
<comment type="caution">
    <text evidence="1">The sequence shown here is derived from an EMBL/GenBank/DDBJ whole genome shotgun (WGS) entry which is preliminary data.</text>
</comment>
<evidence type="ECO:0000313" key="2">
    <source>
        <dbReference type="Proteomes" id="UP000029858"/>
    </source>
</evidence>
<proteinExistence type="predicted"/>
<evidence type="ECO:0000313" key="1">
    <source>
        <dbReference type="EMBL" id="KGJ23268.1"/>
    </source>
</evidence>
<reference evidence="1 2" key="2">
    <citation type="submission" date="2014-10" db="EMBL/GenBank/DDBJ databases">
        <title>Paracoccus sanguinis sp. nov., isolated from clinical specimens of New York State patients.</title>
        <authorList>
            <person name="Mingle L.A."/>
            <person name="Cole J.A."/>
            <person name="Lapierre P."/>
            <person name="Musser K.A."/>
        </authorList>
    </citation>
    <scope>NUCLEOTIDE SEQUENCE [LARGE SCALE GENOMIC DNA]</scope>
    <source>
        <strain evidence="1 2">5503</strain>
    </source>
</reference>
<sequence>MASSAQIAHDLRMQASALEGRHLQGMMLTGLCRSLRRGADEIERLGAELTWLRGFADEVLAAEAAALEDAA</sequence>
<reference evidence="1 2" key="1">
    <citation type="submission" date="2014-09" db="EMBL/GenBank/DDBJ databases">
        <authorList>
            <person name="McGinnis J.M."/>
            <person name="Wolfgang W.J."/>
        </authorList>
    </citation>
    <scope>NUCLEOTIDE SEQUENCE [LARGE SCALE GENOMIC DNA]</scope>
    <source>
        <strain evidence="1 2">5503</strain>
    </source>
</reference>
<protein>
    <submittedName>
        <fullName evidence="1">Uncharacterized protein</fullName>
    </submittedName>
</protein>